<dbReference type="InterPro" id="IPR001638">
    <property type="entry name" value="Solute-binding_3/MltF_N"/>
</dbReference>
<dbReference type="PANTHER" id="PTHR35936:SF38">
    <property type="entry name" value="GLUTAMINE-BINDING PERIPLASMIC PROTEIN"/>
    <property type="match status" value="1"/>
</dbReference>
<accession>A0A0J6WW67</accession>
<name>A0A0J6WW67_9FIRM</name>
<dbReference type="RefSeq" id="WP_048512996.1">
    <property type="nucleotide sequence ID" value="NZ_FUXD01000009.1"/>
</dbReference>
<proteinExistence type="inferred from homology"/>
<feature type="domain" description="Ionotropic glutamate receptor C-terminal" evidence="7">
    <location>
        <begin position="36"/>
        <end position="256"/>
    </location>
</feature>
<dbReference type="Gene3D" id="3.40.190.10">
    <property type="entry name" value="Periplasmic binding protein-like II"/>
    <property type="match status" value="2"/>
</dbReference>
<reference evidence="8 9" key="1">
    <citation type="submission" date="2015-06" db="EMBL/GenBank/DDBJ databases">
        <title>Draft genome sequence of beer spoilage bacterium Megasphaera cerevisiae type strain 20462.</title>
        <authorList>
            <person name="Kutumbaka K."/>
            <person name="Pasmowitz J."/>
            <person name="Mategko J."/>
            <person name="Reyes D."/>
            <person name="Friedrich A."/>
            <person name="Han S."/>
            <person name="Martens-Habbena W."/>
            <person name="Neal-McKinney J."/>
            <person name="Janagama H.K."/>
            <person name="Nadala C."/>
            <person name="Samadpour M."/>
        </authorList>
    </citation>
    <scope>NUCLEOTIDE SEQUENCE [LARGE SCALE GENOMIC DNA]</scope>
    <source>
        <strain evidence="8 9">DSM 20462</strain>
    </source>
</reference>
<dbReference type="SMART" id="SM00079">
    <property type="entry name" value="PBPe"/>
    <property type="match status" value="1"/>
</dbReference>
<evidence type="ECO:0000256" key="5">
    <source>
        <dbReference type="SAM" id="SignalP"/>
    </source>
</evidence>
<gene>
    <name evidence="8" type="ORF">AB840_01230</name>
</gene>
<dbReference type="GO" id="GO:0030313">
    <property type="term" value="C:cell envelope"/>
    <property type="evidence" value="ECO:0007669"/>
    <property type="project" value="UniProtKB-SubCell"/>
</dbReference>
<dbReference type="GO" id="GO:0015276">
    <property type="term" value="F:ligand-gated monoatomic ion channel activity"/>
    <property type="evidence" value="ECO:0007669"/>
    <property type="project" value="InterPro"/>
</dbReference>
<evidence type="ECO:0000256" key="1">
    <source>
        <dbReference type="ARBA" id="ARBA00004196"/>
    </source>
</evidence>
<dbReference type="InterPro" id="IPR001320">
    <property type="entry name" value="Iontro_rcpt_C"/>
</dbReference>
<evidence type="ECO:0000313" key="8">
    <source>
        <dbReference type="EMBL" id="KMO87775.1"/>
    </source>
</evidence>
<dbReference type="CDD" id="cd13624">
    <property type="entry name" value="PBP2_Arg_Lys_His"/>
    <property type="match status" value="1"/>
</dbReference>
<dbReference type="STRING" id="39029.BSR42_06770"/>
<comment type="similarity">
    <text evidence="2 4">Belongs to the bacterial solute-binding protein 3 family.</text>
</comment>
<dbReference type="PROSITE" id="PS51257">
    <property type="entry name" value="PROKAR_LIPOPROTEIN"/>
    <property type="match status" value="1"/>
</dbReference>
<dbReference type="Pfam" id="PF00497">
    <property type="entry name" value="SBP_bac_3"/>
    <property type="match status" value="1"/>
</dbReference>
<dbReference type="AlphaFoldDB" id="A0A0J6WW67"/>
<dbReference type="Proteomes" id="UP000036503">
    <property type="component" value="Unassembled WGS sequence"/>
</dbReference>
<feature type="signal peptide" evidence="5">
    <location>
        <begin position="1"/>
        <end position="21"/>
    </location>
</feature>
<keyword evidence="9" id="KW-1185">Reference proteome</keyword>
<evidence type="ECO:0000256" key="2">
    <source>
        <dbReference type="ARBA" id="ARBA00010333"/>
    </source>
</evidence>
<dbReference type="InterPro" id="IPR018313">
    <property type="entry name" value="SBP_3_CS"/>
</dbReference>
<comment type="caution">
    <text evidence="8">The sequence shown here is derived from an EMBL/GenBank/DDBJ whole genome shotgun (WGS) entry which is preliminary data.</text>
</comment>
<organism evidence="8 9">
    <name type="scientific">Megasphaera cerevisiae DSM 20462</name>
    <dbReference type="NCBI Taxonomy" id="1122219"/>
    <lineage>
        <taxon>Bacteria</taxon>
        <taxon>Bacillati</taxon>
        <taxon>Bacillota</taxon>
        <taxon>Negativicutes</taxon>
        <taxon>Veillonellales</taxon>
        <taxon>Veillonellaceae</taxon>
        <taxon>Megasphaera</taxon>
    </lineage>
</organism>
<sequence>MKFAKSISCILAGVLTVFVLAGCGSSKTAEADQNKPLRVATNATFVPFEFKDNDQSSEYKGFEMDLIRAIAKEMGRTIEYNNIPFSGIIPIIQQGDMDIAAAGMTMTKDRASKVLFSAPFYESKLVILTPKNSGIQSINDLKGKTIAVQLGTTGADYAEAKGIANKQFDSNAEAIMELQVGGSPAAIIDKPVADYFVSQDGKGKFDVIPIPDTKSEYLAFAMNKKDTELQKQVNAAMAKLKENGEYQKIYEKWFHSAVPILPTTAEDALSK</sequence>
<dbReference type="OrthoDB" id="9811552at2"/>
<evidence type="ECO:0000256" key="3">
    <source>
        <dbReference type="ARBA" id="ARBA00022729"/>
    </source>
</evidence>
<protein>
    <submittedName>
        <fullName evidence="8">ABC transporter substrate-binding protein</fullName>
    </submittedName>
</protein>
<dbReference type="SUPFAM" id="SSF53850">
    <property type="entry name" value="Periplasmic binding protein-like II"/>
    <property type="match status" value="1"/>
</dbReference>
<evidence type="ECO:0000313" key="9">
    <source>
        <dbReference type="Proteomes" id="UP000036503"/>
    </source>
</evidence>
<dbReference type="SMART" id="SM00062">
    <property type="entry name" value="PBPb"/>
    <property type="match status" value="1"/>
</dbReference>
<dbReference type="PATRIC" id="fig|1122219.3.peg.280"/>
<dbReference type="PANTHER" id="PTHR35936">
    <property type="entry name" value="MEMBRANE-BOUND LYTIC MUREIN TRANSGLYCOSYLASE F"/>
    <property type="match status" value="1"/>
</dbReference>
<dbReference type="InParanoid" id="A0A0J6WW67"/>
<evidence type="ECO:0000259" key="6">
    <source>
        <dbReference type="SMART" id="SM00062"/>
    </source>
</evidence>
<feature type="domain" description="Solute-binding protein family 3/N-terminal" evidence="6">
    <location>
        <begin position="36"/>
        <end position="257"/>
    </location>
</feature>
<dbReference type="EMBL" id="LEKT01000002">
    <property type="protein sequence ID" value="KMO87775.1"/>
    <property type="molecule type" value="Genomic_DNA"/>
</dbReference>
<evidence type="ECO:0000256" key="4">
    <source>
        <dbReference type="RuleBase" id="RU003744"/>
    </source>
</evidence>
<dbReference type="PROSITE" id="PS01039">
    <property type="entry name" value="SBP_BACTERIAL_3"/>
    <property type="match status" value="1"/>
</dbReference>
<dbReference type="GO" id="GO:0016020">
    <property type="term" value="C:membrane"/>
    <property type="evidence" value="ECO:0007669"/>
    <property type="project" value="InterPro"/>
</dbReference>
<feature type="chain" id="PRO_5039464178" evidence="5">
    <location>
        <begin position="22"/>
        <end position="271"/>
    </location>
</feature>
<comment type="subcellular location">
    <subcellularLocation>
        <location evidence="1">Cell envelope</location>
    </subcellularLocation>
</comment>
<keyword evidence="3 5" id="KW-0732">Signal</keyword>
<evidence type="ECO:0000259" key="7">
    <source>
        <dbReference type="SMART" id="SM00079"/>
    </source>
</evidence>